<comment type="similarity">
    <text evidence="2">Belongs to the TsaE family.</text>
</comment>
<feature type="transmembrane region" description="Helical" evidence="11">
    <location>
        <begin position="20"/>
        <end position="38"/>
    </location>
</feature>
<keyword evidence="9" id="KW-0460">Magnesium</keyword>
<dbReference type="PANTHER" id="PTHR33540">
    <property type="entry name" value="TRNA THREONYLCARBAMOYLADENOSINE BIOSYNTHESIS PROTEIN TSAE"/>
    <property type="match status" value="1"/>
</dbReference>
<name>A0ABS5BK32_9BACT</name>
<evidence type="ECO:0000256" key="3">
    <source>
        <dbReference type="ARBA" id="ARBA00019010"/>
    </source>
</evidence>
<dbReference type="NCBIfam" id="TIGR00150">
    <property type="entry name" value="T6A_YjeE"/>
    <property type="match status" value="1"/>
</dbReference>
<dbReference type="Pfam" id="PF02367">
    <property type="entry name" value="TsaE"/>
    <property type="match status" value="1"/>
</dbReference>
<evidence type="ECO:0000313" key="12">
    <source>
        <dbReference type="EMBL" id="MBP3954064.1"/>
    </source>
</evidence>
<sequence length="153" mass="16937">MTHILNISDLAATEAFGRRLGALLFPGAVIALIGQLGAGKTHLTRAIAEGLNVKNPAAVNSPTFVLIQEYPARLPIYHFDAYRLSGSREFAELGADEYFRGDGVCIVEWADKVNATFPSDHLRIEIEIIDANRRRFQIQATGETYHTLLKQLD</sequence>
<comment type="subcellular location">
    <subcellularLocation>
        <location evidence="1">Cytoplasm</location>
    </subcellularLocation>
</comment>
<keyword evidence="13" id="KW-1185">Reference proteome</keyword>
<dbReference type="SUPFAM" id="SSF52540">
    <property type="entry name" value="P-loop containing nucleoside triphosphate hydrolases"/>
    <property type="match status" value="1"/>
</dbReference>
<evidence type="ECO:0000256" key="11">
    <source>
        <dbReference type="SAM" id="Phobius"/>
    </source>
</evidence>
<keyword evidence="7" id="KW-0547">Nucleotide-binding</keyword>
<keyword evidence="11" id="KW-1133">Transmembrane helix</keyword>
<keyword evidence="5" id="KW-0819">tRNA processing</keyword>
<organism evidence="12 13">
    <name type="scientific">Gemmata palustris</name>
    <dbReference type="NCBI Taxonomy" id="2822762"/>
    <lineage>
        <taxon>Bacteria</taxon>
        <taxon>Pseudomonadati</taxon>
        <taxon>Planctomycetota</taxon>
        <taxon>Planctomycetia</taxon>
        <taxon>Gemmatales</taxon>
        <taxon>Gemmataceae</taxon>
        <taxon>Gemmata</taxon>
    </lineage>
</organism>
<accession>A0ABS5BK32</accession>
<dbReference type="InterPro" id="IPR027417">
    <property type="entry name" value="P-loop_NTPase"/>
</dbReference>
<proteinExistence type="inferred from homology"/>
<evidence type="ECO:0000256" key="2">
    <source>
        <dbReference type="ARBA" id="ARBA00007599"/>
    </source>
</evidence>
<dbReference type="RefSeq" id="WP_210652177.1">
    <property type="nucleotide sequence ID" value="NZ_JAGKQQ010000001.1"/>
</dbReference>
<dbReference type="Proteomes" id="UP000676565">
    <property type="component" value="Unassembled WGS sequence"/>
</dbReference>
<keyword evidence="8" id="KW-0067">ATP-binding</keyword>
<keyword evidence="11" id="KW-0812">Transmembrane</keyword>
<keyword evidence="11" id="KW-0472">Membrane</keyword>
<dbReference type="EMBL" id="JAGKQQ010000001">
    <property type="protein sequence ID" value="MBP3954064.1"/>
    <property type="molecule type" value="Genomic_DNA"/>
</dbReference>
<evidence type="ECO:0000256" key="7">
    <source>
        <dbReference type="ARBA" id="ARBA00022741"/>
    </source>
</evidence>
<reference evidence="12 13" key="1">
    <citation type="submission" date="2021-04" db="EMBL/GenBank/DDBJ databases">
        <authorList>
            <person name="Ivanova A."/>
        </authorList>
    </citation>
    <scope>NUCLEOTIDE SEQUENCE [LARGE SCALE GENOMIC DNA]</scope>
    <source>
        <strain evidence="12 13">G18</strain>
    </source>
</reference>
<evidence type="ECO:0000256" key="8">
    <source>
        <dbReference type="ARBA" id="ARBA00022840"/>
    </source>
</evidence>
<dbReference type="InterPro" id="IPR003442">
    <property type="entry name" value="T6A_TsaE"/>
</dbReference>
<dbReference type="PANTHER" id="PTHR33540:SF2">
    <property type="entry name" value="TRNA THREONYLCARBAMOYLADENOSINE BIOSYNTHESIS PROTEIN TSAE"/>
    <property type="match status" value="1"/>
</dbReference>
<evidence type="ECO:0000256" key="1">
    <source>
        <dbReference type="ARBA" id="ARBA00004496"/>
    </source>
</evidence>
<protein>
    <recommendedName>
        <fullName evidence="3">tRNA threonylcarbamoyladenosine biosynthesis protein TsaE</fullName>
    </recommendedName>
    <alternativeName>
        <fullName evidence="10">t(6)A37 threonylcarbamoyladenosine biosynthesis protein TsaE</fullName>
    </alternativeName>
</protein>
<evidence type="ECO:0000256" key="6">
    <source>
        <dbReference type="ARBA" id="ARBA00022723"/>
    </source>
</evidence>
<keyword evidence="6" id="KW-0479">Metal-binding</keyword>
<gene>
    <name evidence="12" type="primary">tsaE</name>
    <name evidence="12" type="ORF">J8F10_01980</name>
</gene>
<comment type="caution">
    <text evidence="12">The sequence shown here is derived from an EMBL/GenBank/DDBJ whole genome shotgun (WGS) entry which is preliminary data.</text>
</comment>
<evidence type="ECO:0000313" key="13">
    <source>
        <dbReference type="Proteomes" id="UP000676565"/>
    </source>
</evidence>
<evidence type="ECO:0000256" key="5">
    <source>
        <dbReference type="ARBA" id="ARBA00022694"/>
    </source>
</evidence>
<dbReference type="Gene3D" id="3.40.50.300">
    <property type="entry name" value="P-loop containing nucleotide triphosphate hydrolases"/>
    <property type="match status" value="1"/>
</dbReference>
<evidence type="ECO:0000256" key="10">
    <source>
        <dbReference type="ARBA" id="ARBA00032441"/>
    </source>
</evidence>
<evidence type="ECO:0000256" key="9">
    <source>
        <dbReference type="ARBA" id="ARBA00022842"/>
    </source>
</evidence>
<keyword evidence="4" id="KW-0963">Cytoplasm</keyword>
<evidence type="ECO:0000256" key="4">
    <source>
        <dbReference type="ARBA" id="ARBA00022490"/>
    </source>
</evidence>